<name>A0A7K1YCQ9_9SPHI</name>
<evidence type="ECO:0000256" key="1">
    <source>
        <dbReference type="SAM" id="SignalP"/>
    </source>
</evidence>
<dbReference type="InterPro" id="IPR013783">
    <property type="entry name" value="Ig-like_fold"/>
</dbReference>
<dbReference type="Proteomes" id="UP000466586">
    <property type="component" value="Unassembled WGS sequence"/>
</dbReference>
<dbReference type="Pfam" id="PF18911">
    <property type="entry name" value="PKD_4"/>
    <property type="match status" value="1"/>
</dbReference>
<organism evidence="3 4">
    <name type="scientific">Hufsiella arboris</name>
    <dbReference type="NCBI Taxonomy" id="2695275"/>
    <lineage>
        <taxon>Bacteria</taxon>
        <taxon>Pseudomonadati</taxon>
        <taxon>Bacteroidota</taxon>
        <taxon>Sphingobacteriia</taxon>
        <taxon>Sphingobacteriales</taxon>
        <taxon>Sphingobacteriaceae</taxon>
        <taxon>Hufsiella</taxon>
    </lineage>
</organism>
<proteinExistence type="predicted"/>
<dbReference type="InterPro" id="IPR022409">
    <property type="entry name" value="PKD/Chitinase_dom"/>
</dbReference>
<dbReference type="Pfam" id="PF13585">
    <property type="entry name" value="CHU_C"/>
    <property type="match status" value="1"/>
</dbReference>
<keyword evidence="1" id="KW-0732">Signal</keyword>
<reference evidence="3 4" key="1">
    <citation type="submission" date="2019-11" db="EMBL/GenBank/DDBJ databases">
        <title>Pedobacter sp. HMF7647 Genome sequencing and assembly.</title>
        <authorList>
            <person name="Kang H."/>
            <person name="Kim H."/>
            <person name="Joh K."/>
        </authorList>
    </citation>
    <scope>NUCLEOTIDE SEQUENCE [LARGE SCALE GENOMIC DNA]</scope>
    <source>
        <strain evidence="3 4">HMF7647</strain>
    </source>
</reference>
<feature type="signal peptide" evidence="1">
    <location>
        <begin position="1"/>
        <end position="18"/>
    </location>
</feature>
<sequence>MILSAVLCISLQAAFAQPANDDCAQATSIPSGKQFCSANGAYSTDGATESFIGSGNDVWFSFVPRDGYDLYITVAGAGDGGTLQSPKISLFSDCTLSNGLLGTTSTQNNSTTFYRGGLIIGQRYLISVSGANSGSFSVCVTNSVPNPEPGHDCSTATYLCSKEQVKGINIHGIGTNINEGSGTCLDVAGGNAEINSAFYKWTAANDGSLVFTITPFDSKTGDIDWVLYDLGTSDNCANLNAAHAIRCAAGWGVGCTPFYYLTGLSFSENDLNEQSGCSPTQNGFLKAVDMQAGHVYALLVNIFQGNDNGFSIDFTDPSGKAGTGEFLGPNASFDMAVNNECLPNQSYTFTSTSTNTTRLVWNFGEGADIQTSANGTETVHYNTLGTKTVVLEAHNDLSCFTIASKTFEVGLKPPTPQISLNKTRFCLGDSIVLSTNAVTGAVYNWTGPNNFTSAQQSPVIPVSSYQIAGTYTLTVAVGNCVSDAASIVVPVALTTPVPNFEINTLNPCTNSQSFQINNNSVDFTSIDWDFGEGASTRTARTNGPFNLTYTIAGDKVITLTMQNNGNCPVVLTKILHVDLVPPTPKIVINKPDFCLKDTIHLSTDLLPNTTYTWTGPNNFVSDQPSPAIPVTSESVAGVYNLFIKQGNCSSEIVSVTVPPIYKNPVASFTSSPALPAKLSNPALIQFFNQSTEADSYLWDFGDGSTSTEINPQHLFQINGEYEVTLTAFKSNVCFASIIQGKFVIRADNTTFIPNTFTPNGDGVNDEFVINVTNLANYHISIFNRYGVEMFQTGNIFDNWKGTYNNQPLPTGTYYYVIKAKDLGGNPVVRSGYVALIY</sequence>
<keyword evidence="4" id="KW-1185">Reference proteome</keyword>
<dbReference type="InterPro" id="IPR026341">
    <property type="entry name" value="T9SS_type_B"/>
</dbReference>
<evidence type="ECO:0000259" key="2">
    <source>
        <dbReference type="PROSITE" id="PS50093"/>
    </source>
</evidence>
<evidence type="ECO:0000313" key="4">
    <source>
        <dbReference type="Proteomes" id="UP000466586"/>
    </source>
</evidence>
<dbReference type="EMBL" id="WVHT01000007">
    <property type="protein sequence ID" value="MXV52366.1"/>
    <property type="molecule type" value="Genomic_DNA"/>
</dbReference>
<dbReference type="InterPro" id="IPR000601">
    <property type="entry name" value="PKD_dom"/>
</dbReference>
<dbReference type="SMART" id="SM00089">
    <property type="entry name" value="PKD"/>
    <property type="match status" value="4"/>
</dbReference>
<dbReference type="InterPro" id="IPR035986">
    <property type="entry name" value="PKD_dom_sf"/>
</dbReference>
<dbReference type="Gene3D" id="2.60.40.10">
    <property type="entry name" value="Immunoglobulins"/>
    <property type="match status" value="5"/>
</dbReference>
<dbReference type="RefSeq" id="WP_160845539.1">
    <property type="nucleotide sequence ID" value="NZ_WVHT01000007.1"/>
</dbReference>
<dbReference type="AlphaFoldDB" id="A0A7K1YCQ9"/>
<dbReference type="NCBIfam" id="TIGR04131">
    <property type="entry name" value="Bac_Flav_CTERM"/>
    <property type="match status" value="1"/>
</dbReference>
<feature type="domain" description="PKD" evidence="2">
    <location>
        <begin position="361"/>
        <end position="409"/>
    </location>
</feature>
<gene>
    <name evidence="3" type="ORF">GS399_15435</name>
</gene>
<dbReference type="CDD" id="cd00146">
    <property type="entry name" value="PKD"/>
    <property type="match status" value="1"/>
</dbReference>
<feature type="chain" id="PRO_5029733034" evidence="1">
    <location>
        <begin position="19"/>
        <end position="837"/>
    </location>
</feature>
<evidence type="ECO:0000313" key="3">
    <source>
        <dbReference type="EMBL" id="MXV52366.1"/>
    </source>
</evidence>
<dbReference type="PROSITE" id="PS50093">
    <property type="entry name" value="PKD"/>
    <property type="match status" value="3"/>
</dbReference>
<accession>A0A7K1YCQ9</accession>
<protein>
    <submittedName>
        <fullName evidence="3">T9SS type B sorting domain-containing protein</fullName>
    </submittedName>
</protein>
<feature type="domain" description="PKD" evidence="2">
    <location>
        <begin position="695"/>
        <end position="727"/>
    </location>
</feature>
<feature type="domain" description="PKD" evidence="2">
    <location>
        <begin position="513"/>
        <end position="564"/>
    </location>
</feature>
<comment type="caution">
    <text evidence="3">The sequence shown here is derived from an EMBL/GenBank/DDBJ whole genome shotgun (WGS) entry which is preliminary data.</text>
</comment>
<dbReference type="SUPFAM" id="SSF49299">
    <property type="entry name" value="PKD domain"/>
    <property type="match status" value="3"/>
</dbReference>